<gene>
    <name evidence="3" type="ORF">AVDCRST_MAG50-2625</name>
</gene>
<dbReference type="PANTHER" id="PTHR35176">
    <property type="entry name" value="HEME OXYGENASE HI_0854-RELATED"/>
    <property type="match status" value="1"/>
</dbReference>
<dbReference type="EMBL" id="CADCTF010000118">
    <property type="protein sequence ID" value="CAA9255980.1"/>
    <property type="molecule type" value="Genomic_DNA"/>
</dbReference>
<dbReference type="Gene3D" id="2.30.110.10">
    <property type="entry name" value="Electron Transport, Fmn-binding Protein, Chain A"/>
    <property type="match status" value="1"/>
</dbReference>
<protein>
    <recommendedName>
        <fullName evidence="2">Pyridoxamine 5'-phosphate oxidase N-terminal domain-containing protein</fullName>
    </recommendedName>
</protein>
<feature type="domain" description="Pyridoxamine 5'-phosphate oxidase N-terminal" evidence="2">
    <location>
        <begin position="11"/>
        <end position="143"/>
    </location>
</feature>
<evidence type="ECO:0000259" key="2">
    <source>
        <dbReference type="Pfam" id="PF01243"/>
    </source>
</evidence>
<organism evidence="3">
    <name type="scientific">uncultured Acidimicrobiales bacterium</name>
    <dbReference type="NCBI Taxonomy" id="310071"/>
    <lineage>
        <taxon>Bacteria</taxon>
        <taxon>Bacillati</taxon>
        <taxon>Actinomycetota</taxon>
        <taxon>Acidimicrobiia</taxon>
        <taxon>Acidimicrobiales</taxon>
        <taxon>environmental samples</taxon>
    </lineage>
</organism>
<dbReference type="SUPFAM" id="SSF50475">
    <property type="entry name" value="FMN-binding split barrel"/>
    <property type="match status" value="1"/>
</dbReference>
<dbReference type="InterPro" id="IPR012349">
    <property type="entry name" value="Split_barrel_FMN-bd"/>
</dbReference>
<reference evidence="3" key="1">
    <citation type="submission" date="2020-02" db="EMBL/GenBank/DDBJ databases">
        <authorList>
            <person name="Meier V. D."/>
        </authorList>
    </citation>
    <scope>NUCLEOTIDE SEQUENCE</scope>
    <source>
        <strain evidence="3">AVDCRST_MAG50</strain>
    </source>
</reference>
<proteinExistence type="predicted"/>
<dbReference type="GO" id="GO:0070967">
    <property type="term" value="F:coenzyme F420 binding"/>
    <property type="evidence" value="ECO:0007669"/>
    <property type="project" value="TreeGrafter"/>
</dbReference>
<sequence>MSRRGSIAMSDAEVSDFLLGRHVLNVATVRPSGRIDLVAMWYGFVGGDVAFWTYGKSQKIRNLLRNPNLTGLVESGESYAELRGVQLVGRGVVVDDPEYVRAVGESVYERYTGPLTDAARQSLSGMGAKRFAVRVDVETVVSWDHSKLGGRY</sequence>
<dbReference type="GO" id="GO:0016627">
    <property type="term" value="F:oxidoreductase activity, acting on the CH-CH group of donors"/>
    <property type="evidence" value="ECO:0007669"/>
    <property type="project" value="TreeGrafter"/>
</dbReference>
<evidence type="ECO:0000313" key="3">
    <source>
        <dbReference type="EMBL" id="CAA9255980.1"/>
    </source>
</evidence>
<dbReference type="GO" id="GO:0005829">
    <property type="term" value="C:cytosol"/>
    <property type="evidence" value="ECO:0007669"/>
    <property type="project" value="TreeGrafter"/>
</dbReference>
<dbReference type="InterPro" id="IPR052019">
    <property type="entry name" value="F420H2_bilvrd_red/Heme_oxyg"/>
</dbReference>
<dbReference type="AlphaFoldDB" id="A0A6J4ILA1"/>
<dbReference type="PANTHER" id="PTHR35176:SF6">
    <property type="entry name" value="HEME OXYGENASE HI_0854-RELATED"/>
    <property type="match status" value="1"/>
</dbReference>
<name>A0A6J4ILA1_9ACTN</name>
<accession>A0A6J4ILA1</accession>
<dbReference type="Pfam" id="PF01243">
    <property type="entry name" value="PNPOx_N"/>
    <property type="match status" value="1"/>
</dbReference>
<evidence type="ECO:0000256" key="1">
    <source>
        <dbReference type="ARBA" id="ARBA00023002"/>
    </source>
</evidence>
<keyword evidence="1" id="KW-0560">Oxidoreductase</keyword>
<dbReference type="InterPro" id="IPR011576">
    <property type="entry name" value="Pyridox_Oxase_N"/>
</dbReference>